<evidence type="ECO:0000256" key="2">
    <source>
        <dbReference type="ARBA" id="ARBA00004651"/>
    </source>
</evidence>
<keyword evidence="11 18" id="KW-0812">Transmembrane</keyword>
<feature type="transmembrane region" description="Helical" evidence="20">
    <location>
        <begin position="237"/>
        <end position="256"/>
    </location>
</feature>
<feature type="region of interest" description="Disordered" evidence="19">
    <location>
        <begin position="1"/>
        <end position="101"/>
    </location>
</feature>
<evidence type="ECO:0000256" key="7">
    <source>
        <dbReference type="ARBA" id="ARBA00019373"/>
    </source>
</evidence>
<comment type="subcellular location">
    <subcellularLocation>
        <location evidence="2">Cell membrane</location>
        <topology evidence="2">Multi-pass membrane protein</topology>
    </subcellularLocation>
</comment>
<comment type="catalytic activity">
    <reaction evidence="1 18">
        <text>a 1,2-diacyl-sn-glycero-3-phosphate + CTP + H(+) = a CDP-1,2-diacyl-sn-glycerol + diphosphate</text>
        <dbReference type="Rhea" id="RHEA:16229"/>
        <dbReference type="ChEBI" id="CHEBI:15378"/>
        <dbReference type="ChEBI" id="CHEBI:33019"/>
        <dbReference type="ChEBI" id="CHEBI:37563"/>
        <dbReference type="ChEBI" id="CHEBI:58332"/>
        <dbReference type="ChEBI" id="CHEBI:58608"/>
        <dbReference type="EC" id="2.7.7.41"/>
    </reaction>
</comment>
<dbReference type="RefSeq" id="WP_091555981.1">
    <property type="nucleotide sequence ID" value="NZ_BNAC01000003.1"/>
</dbReference>
<keyword evidence="10 18" id="KW-0808">Transferase</keyword>
<evidence type="ECO:0000256" key="19">
    <source>
        <dbReference type="SAM" id="MobiDB-lite"/>
    </source>
</evidence>
<evidence type="ECO:0000256" key="4">
    <source>
        <dbReference type="ARBA" id="ARBA00005189"/>
    </source>
</evidence>
<protein>
    <recommendedName>
        <fullName evidence="7 18">Phosphatidate cytidylyltransferase</fullName>
        <ecNumber evidence="6 18">2.7.7.41</ecNumber>
    </recommendedName>
</protein>
<evidence type="ECO:0000256" key="14">
    <source>
        <dbReference type="ARBA" id="ARBA00023098"/>
    </source>
</evidence>
<keyword evidence="16" id="KW-0594">Phospholipid biosynthesis</keyword>
<comment type="similarity">
    <text evidence="5 18">Belongs to the CDS family.</text>
</comment>
<evidence type="ECO:0000256" key="20">
    <source>
        <dbReference type="SAM" id="Phobius"/>
    </source>
</evidence>
<organism evidence="21 22">
    <name type="scientific">Klenkia taihuensis</name>
    <dbReference type="NCBI Taxonomy" id="1225127"/>
    <lineage>
        <taxon>Bacteria</taxon>
        <taxon>Bacillati</taxon>
        <taxon>Actinomycetota</taxon>
        <taxon>Actinomycetes</taxon>
        <taxon>Geodermatophilales</taxon>
        <taxon>Geodermatophilaceae</taxon>
        <taxon>Klenkia</taxon>
    </lineage>
</organism>
<dbReference type="PANTHER" id="PTHR46382">
    <property type="entry name" value="PHOSPHATIDATE CYTIDYLYLTRANSFERASE"/>
    <property type="match status" value="1"/>
</dbReference>
<feature type="compositionally biased region" description="Low complexity" evidence="19">
    <location>
        <begin position="28"/>
        <end position="42"/>
    </location>
</feature>
<evidence type="ECO:0000256" key="13">
    <source>
        <dbReference type="ARBA" id="ARBA00022989"/>
    </source>
</evidence>
<feature type="transmembrane region" description="Helical" evidence="20">
    <location>
        <begin position="277"/>
        <end position="295"/>
    </location>
</feature>
<reference evidence="22" key="1">
    <citation type="submission" date="2016-10" db="EMBL/GenBank/DDBJ databases">
        <authorList>
            <person name="Varghese N."/>
            <person name="Submissions S."/>
        </authorList>
    </citation>
    <scope>NUCLEOTIDE SEQUENCE [LARGE SCALE GENOMIC DNA]</scope>
    <source>
        <strain evidence="22">DSM 45962</strain>
    </source>
</reference>
<evidence type="ECO:0000313" key="21">
    <source>
        <dbReference type="EMBL" id="SFC64604.1"/>
    </source>
</evidence>
<dbReference type="GO" id="GO:0005886">
    <property type="term" value="C:plasma membrane"/>
    <property type="evidence" value="ECO:0007669"/>
    <property type="project" value="UniProtKB-SubCell"/>
</dbReference>
<keyword evidence="9" id="KW-0444">Lipid biosynthesis</keyword>
<feature type="transmembrane region" description="Helical" evidence="20">
    <location>
        <begin position="182"/>
        <end position="199"/>
    </location>
</feature>
<dbReference type="UniPathway" id="UPA00557">
    <property type="reaction ID" value="UER00614"/>
</dbReference>
<dbReference type="GO" id="GO:0016024">
    <property type="term" value="P:CDP-diacylglycerol biosynthetic process"/>
    <property type="evidence" value="ECO:0007669"/>
    <property type="project" value="UniProtKB-UniPathway"/>
</dbReference>
<dbReference type="GO" id="GO:0004605">
    <property type="term" value="F:phosphatidate cytidylyltransferase activity"/>
    <property type="evidence" value="ECO:0007669"/>
    <property type="project" value="UniProtKB-EC"/>
</dbReference>
<keyword evidence="8" id="KW-1003">Cell membrane</keyword>
<keyword evidence="22" id="KW-1185">Reference proteome</keyword>
<proteinExistence type="inferred from homology"/>
<evidence type="ECO:0000256" key="1">
    <source>
        <dbReference type="ARBA" id="ARBA00001698"/>
    </source>
</evidence>
<comment type="pathway">
    <text evidence="4">Lipid metabolism.</text>
</comment>
<feature type="transmembrane region" description="Helical" evidence="20">
    <location>
        <begin position="132"/>
        <end position="148"/>
    </location>
</feature>
<gene>
    <name evidence="21" type="ORF">SAMN05661030_1539</name>
</gene>
<evidence type="ECO:0000256" key="17">
    <source>
        <dbReference type="ARBA" id="ARBA00023264"/>
    </source>
</evidence>
<evidence type="ECO:0000256" key="8">
    <source>
        <dbReference type="ARBA" id="ARBA00022475"/>
    </source>
</evidence>
<dbReference type="STRING" id="1225127.SAMN05661030_1539"/>
<accession>A0A1I1KUW6</accession>
<evidence type="ECO:0000256" key="11">
    <source>
        <dbReference type="ARBA" id="ARBA00022692"/>
    </source>
</evidence>
<feature type="compositionally biased region" description="Pro residues" evidence="19">
    <location>
        <begin position="1"/>
        <end position="12"/>
    </location>
</feature>
<evidence type="ECO:0000256" key="9">
    <source>
        <dbReference type="ARBA" id="ARBA00022516"/>
    </source>
</evidence>
<evidence type="ECO:0000256" key="6">
    <source>
        <dbReference type="ARBA" id="ARBA00012487"/>
    </source>
</evidence>
<keyword evidence="13 20" id="KW-1133">Transmembrane helix</keyword>
<comment type="pathway">
    <text evidence="3 18">Phospholipid metabolism; CDP-diacylglycerol biosynthesis; CDP-diacylglycerol from sn-glycerol 3-phosphate: step 3/3.</text>
</comment>
<feature type="transmembrane region" description="Helical" evidence="20">
    <location>
        <begin position="211"/>
        <end position="231"/>
    </location>
</feature>
<evidence type="ECO:0000256" key="3">
    <source>
        <dbReference type="ARBA" id="ARBA00005119"/>
    </source>
</evidence>
<keyword evidence="14" id="KW-0443">Lipid metabolism</keyword>
<feature type="transmembrane region" description="Helical" evidence="20">
    <location>
        <begin position="301"/>
        <end position="321"/>
    </location>
</feature>
<dbReference type="PROSITE" id="PS01315">
    <property type="entry name" value="CDS"/>
    <property type="match status" value="1"/>
</dbReference>
<dbReference type="OrthoDB" id="9799199at2"/>
<evidence type="ECO:0000256" key="12">
    <source>
        <dbReference type="ARBA" id="ARBA00022695"/>
    </source>
</evidence>
<keyword evidence="17" id="KW-1208">Phospholipid metabolism</keyword>
<dbReference type="Pfam" id="PF01148">
    <property type="entry name" value="CTP_transf_1"/>
    <property type="match status" value="1"/>
</dbReference>
<dbReference type="AlphaFoldDB" id="A0A1I1KUW6"/>
<keyword evidence="15 20" id="KW-0472">Membrane</keyword>
<evidence type="ECO:0000256" key="15">
    <source>
        <dbReference type="ARBA" id="ARBA00023136"/>
    </source>
</evidence>
<dbReference type="Proteomes" id="UP000199022">
    <property type="component" value="Unassembled WGS sequence"/>
</dbReference>
<evidence type="ECO:0000256" key="18">
    <source>
        <dbReference type="RuleBase" id="RU003938"/>
    </source>
</evidence>
<keyword evidence="12 18" id="KW-0548">Nucleotidyltransferase</keyword>
<dbReference type="EC" id="2.7.7.41" evidence="6 18"/>
<evidence type="ECO:0000256" key="5">
    <source>
        <dbReference type="ARBA" id="ARBA00010185"/>
    </source>
</evidence>
<dbReference type="PANTHER" id="PTHR46382:SF1">
    <property type="entry name" value="PHOSPHATIDATE CYTIDYLYLTRANSFERASE"/>
    <property type="match status" value="1"/>
</dbReference>
<evidence type="ECO:0000313" key="22">
    <source>
        <dbReference type="Proteomes" id="UP000199022"/>
    </source>
</evidence>
<name>A0A1I1KUW6_9ACTN</name>
<dbReference type="InterPro" id="IPR000374">
    <property type="entry name" value="PC_trans"/>
</dbReference>
<evidence type="ECO:0000256" key="16">
    <source>
        <dbReference type="ARBA" id="ARBA00023209"/>
    </source>
</evidence>
<dbReference type="EMBL" id="FOMD01000001">
    <property type="protein sequence ID" value="SFC64604.1"/>
    <property type="molecule type" value="Genomic_DNA"/>
</dbReference>
<evidence type="ECO:0000256" key="10">
    <source>
        <dbReference type="ARBA" id="ARBA00022679"/>
    </source>
</evidence>
<feature type="transmembrane region" description="Helical" evidence="20">
    <location>
        <begin position="107"/>
        <end position="126"/>
    </location>
</feature>
<sequence length="368" mass="37259">MAAVPTPPPGPQRPGRGRARVAEPSTEALPLVGRPPAGGAARPVPPLPRVLPTVPDGDGPGDRDAAADGEEPPVTALPDALGAEATGRPPAETPSGAPRVSRAGRDLGAAVGVGAGLGAVVIASLFLYRPSFLLVVALAVVVSVTELVRALDNGGYRPPLPPVLVGGVLMLGLAWVRGPSGLVVAFFTTVVAVLLWRLGDGPVGYLRDTSAAVLVALYVPLLAGFAVLLLAPDDGAARVLLFIATVVCSDVGGYAAGVLFGKHPMAKRISPKKSWEGFAGSVTACVLIGVLVITLTFHGPWWGGVVFGVAMAATATVGDLAESLIKRDLGIKDMGTLLPGHGGLMDRMDSLLPSAVVAYLLLSALVPA</sequence>